<evidence type="ECO:0000259" key="11">
    <source>
        <dbReference type="PROSITE" id="PS50157"/>
    </source>
</evidence>
<protein>
    <submittedName>
        <fullName evidence="12">Zinc finger protein 420-like</fullName>
    </submittedName>
</protein>
<keyword evidence="13" id="KW-1185">Reference proteome</keyword>
<feature type="domain" description="C2H2-type" evidence="11">
    <location>
        <begin position="264"/>
        <end position="291"/>
    </location>
</feature>
<dbReference type="Pfam" id="PF00096">
    <property type="entry name" value="zf-C2H2"/>
    <property type="match status" value="3"/>
</dbReference>
<dbReference type="SUPFAM" id="SSF57667">
    <property type="entry name" value="beta-beta-alpha zinc fingers"/>
    <property type="match status" value="2"/>
</dbReference>
<dbReference type="OrthoDB" id="10027876at2759"/>
<dbReference type="AlphaFoldDB" id="A0A3P8VJV2"/>
<dbReference type="RefSeq" id="XP_008312264.1">
    <property type="nucleotide sequence ID" value="XM_008314042.3"/>
</dbReference>
<feature type="domain" description="C2H2-type" evidence="11">
    <location>
        <begin position="320"/>
        <end position="347"/>
    </location>
</feature>
<dbReference type="InterPro" id="IPR013087">
    <property type="entry name" value="Znf_C2H2_type"/>
</dbReference>
<evidence type="ECO:0000256" key="4">
    <source>
        <dbReference type="ARBA" id="ARBA00022737"/>
    </source>
</evidence>
<evidence type="ECO:0000256" key="6">
    <source>
        <dbReference type="ARBA" id="ARBA00022833"/>
    </source>
</evidence>
<evidence type="ECO:0000256" key="1">
    <source>
        <dbReference type="ARBA" id="ARBA00004123"/>
    </source>
</evidence>
<comment type="subcellular location">
    <subcellularLocation>
        <location evidence="1">Nucleus</location>
    </subcellularLocation>
</comment>
<keyword evidence="6" id="KW-0862">Zinc</keyword>
<evidence type="ECO:0000256" key="3">
    <source>
        <dbReference type="ARBA" id="ARBA00022723"/>
    </source>
</evidence>
<reference evidence="12" key="2">
    <citation type="submission" date="2025-08" db="UniProtKB">
        <authorList>
            <consortium name="Ensembl"/>
        </authorList>
    </citation>
    <scope>IDENTIFICATION</scope>
</reference>
<dbReference type="FunFam" id="3.30.160.60:FF:001158">
    <property type="entry name" value="zinc finger protein 22"/>
    <property type="match status" value="1"/>
</dbReference>
<proteinExistence type="inferred from homology"/>
<dbReference type="GO" id="GO:0008270">
    <property type="term" value="F:zinc ion binding"/>
    <property type="evidence" value="ECO:0007669"/>
    <property type="project" value="UniProtKB-KW"/>
</dbReference>
<keyword evidence="5 8" id="KW-0863">Zinc-finger</keyword>
<keyword evidence="7" id="KW-0539">Nucleus</keyword>
<organism evidence="12 13">
    <name type="scientific">Cynoglossus semilaevis</name>
    <name type="common">Tongue sole</name>
    <dbReference type="NCBI Taxonomy" id="244447"/>
    <lineage>
        <taxon>Eukaryota</taxon>
        <taxon>Metazoa</taxon>
        <taxon>Chordata</taxon>
        <taxon>Craniata</taxon>
        <taxon>Vertebrata</taxon>
        <taxon>Euteleostomi</taxon>
        <taxon>Actinopterygii</taxon>
        <taxon>Neopterygii</taxon>
        <taxon>Teleostei</taxon>
        <taxon>Neoteleostei</taxon>
        <taxon>Acanthomorphata</taxon>
        <taxon>Carangaria</taxon>
        <taxon>Pleuronectiformes</taxon>
        <taxon>Pleuronectoidei</taxon>
        <taxon>Cynoglossidae</taxon>
        <taxon>Cynoglossinae</taxon>
        <taxon>Cynoglossus</taxon>
    </lineage>
</organism>
<dbReference type="InParanoid" id="A0A3P8VJV2"/>
<dbReference type="PROSITE" id="PS50157">
    <property type="entry name" value="ZINC_FINGER_C2H2_2"/>
    <property type="match status" value="3"/>
</dbReference>
<dbReference type="Ensembl" id="ENSCSET00000014719.1">
    <property type="protein sequence ID" value="ENSCSEP00000014544.1"/>
    <property type="gene ID" value="ENSCSEG00000009366.1"/>
</dbReference>
<dbReference type="InterPro" id="IPR036236">
    <property type="entry name" value="Znf_C2H2_sf"/>
</dbReference>
<evidence type="ECO:0000256" key="7">
    <source>
        <dbReference type="ARBA" id="ARBA00023242"/>
    </source>
</evidence>
<dbReference type="Proteomes" id="UP000265120">
    <property type="component" value="Chromosome 8"/>
</dbReference>
<evidence type="ECO:0000256" key="2">
    <source>
        <dbReference type="ARBA" id="ARBA00006991"/>
    </source>
</evidence>
<feature type="region of interest" description="Disordered" evidence="10">
    <location>
        <begin position="106"/>
        <end position="127"/>
    </location>
</feature>
<keyword evidence="9" id="KW-0175">Coiled coil</keyword>
<evidence type="ECO:0000256" key="5">
    <source>
        <dbReference type="ARBA" id="ARBA00022771"/>
    </source>
</evidence>
<dbReference type="FunFam" id="3.30.160.60:FF:000358">
    <property type="entry name" value="zinc finger protein 24"/>
    <property type="match status" value="1"/>
</dbReference>
<reference evidence="12 13" key="1">
    <citation type="journal article" date="2014" name="Nat. Genet.">
        <title>Whole-genome sequence of a flatfish provides insights into ZW sex chromosome evolution and adaptation to a benthic lifestyle.</title>
        <authorList>
            <person name="Chen S."/>
            <person name="Zhang G."/>
            <person name="Shao C."/>
            <person name="Huang Q."/>
            <person name="Liu G."/>
            <person name="Zhang P."/>
            <person name="Song W."/>
            <person name="An N."/>
            <person name="Chalopin D."/>
            <person name="Volff J.N."/>
            <person name="Hong Y."/>
            <person name="Li Q."/>
            <person name="Sha Z."/>
            <person name="Zhou H."/>
            <person name="Xie M."/>
            <person name="Yu Q."/>
            <person name="Liu Y."/>
            <person name="Xiang H."/>
            <person name="Wang N."/>
            <person name="Wu K."/>
            <person name="Yang C."/>
            <person name="Zhou Q."/>
            <person name="Liao X."/>
            <person name="Yang L."/>
            <person name="Hu Q."/>
            <person name="Zhang J."/>
            <person name="Meng L."/>
            <person name="Jin L."/>
            <person name="Tian Y."/>
            <person name="Lian J."/>
            <person name="Yang J."/>
            <person name="Miao G."/>
            <person name="Liu S."/>
            <person name="Liang Z."/>
            <person name="Yan F."/>
            <person name="Li Y."/>
            <person name="Sun B."/>
            <person name="Zhang H."/>
            <person name="Zhang J."/>
            <person name="Zhu Y."/>
            <person name="Du M."/>
            <person name="Zhao Y."/>
            <person name="Schartl M."/>
            <person name="Tang Q."/>
            <person name="Wang J."/>
        </authorList>
    </citation>
    <scope>NUCLEOTIDE SEQUENCE</scope>
</reference>
<dbReference type="FunFam" id="3.30.160.60:FF:000303">
    <property type="entry name" value="Zinc finger protein 41"/>
    <property type="match status" value="1"/>
</dbReference>
<dbReference type="Gene3D" id="3.30.160.60">
    <property type="entry name" value="Classic Zinc Finger"/>
    <property type="match status" value="3"/>
</dbReference>
<dbReference type="GO" id="GO:0000978">
    <property type="term" value="F:RNA polymerase II cis-regulatory region sequence-specific DNA binding"/>
    <property type="evidence" value="ECO:0007669"/>
    <property type="project" value="TreeGrafter"/>
</dbReference>
<evidence type="ECO:0000256" key="10">
    <source>
        <dbReference type="SAM" id="MobiDB-lite"/>
    </source>
</evidence>
<dbReference type="RefSeq" id="XP_008312265.1">
    <property type="nucleotide sequence ID" value="XM_008314043.3"/>
</dbReference>
<dbReference type="KEGG" id="csem:103381609"/>
<evidence type="ECO:0000313" key="12">
    <source>
        <dbReference type="Ensembl" id="ENSCSEP00000014544.1"/>
    </source>
</evidence>
<reference evidence="12" key="3">
    <citation type="submission" date="2025-09" db="UniProtKB">
        <authorList>
            <consortium name="Ensembl"/>
        </authorList>
    </citation>
    <scope>IDENTIFICATION</scope>
</reference>
<dbReference type="PROSITE" id="PS00028">
    <property type="entry name" value="ZINC_FINGER_C2H2_1"/>
    <property type="match status" value="3"/>
</dbReference>
<dbReference type="GeneTree" id="ENSGT01150000286953"/>
<keyword evidence="4" id="KW-0677">Repeat</keyword>
<dbReference type="PANTHER" id="PTHR23235">
    <property type="entry name" value="KRUEPPEL-LIKE TRANSCRIPTION FACTOR"/>
    <property type="match status" value="1"/>
</dbReference>
<name>A0A3P8VJV2_CYNSE</name>
<sequence length="358" mass="40395">MSQLEQLNAHVAKLLTEAVQQVLELVKDTVSEYQEKTARTQRENESLKKRMLELQDKIAKKSATVLSSQDFLREKADAEWDFLLETRTPSPVDTLTEEDLVTSRAANHRVKQEEEKQEDSPSYVESPLNFDLAHTSSKYGAGQPQEDMHNREESLTLPTYQANSSASSDDSLSSHSIGEESLGAVKTEEQSTNCVSQLPPLQEQDPGCVDLSRSPSYHHSNHRLLSRAGGEPYPQRRRGFARSNSIAFHLAKIRRDNFTGGGPHVCSICGKSFTRVGNLKIHQRCHTGEKPYRCSQCDRCFSQAGDLKKHKRVHTGEKPYFCSQCGKSFSRGENLKRHQKIHIGETTKFELEWGEPPL</sequence>
<accession>A0A3P8VJV2</accession>
<evidence type="ECO:0000313" key="13">
    <source>
        <dbReference type="Proteomes" id="UP000265120"/>
    </source>
</evidence>
<feature type="domain" description="C2H2-type" evidence="11">
    <location>
        <begin position="292"/>
        <end position="319"/>
    </location>
</feature>
<feature type="coiled-coil region" evidence="9">
    <location>
        <begin position="23"/>
        <end position="64"/>
    </location>
</feature>
<dbReference type="GO" id="GO:0000981">
    <property type="term" value="F:DNA-binding transcription factor activity, RNA polymerase II-specific"/>
    <property type="evidence" value="ECO:0007669"/>
    <property type="project" value="TreeGrafter"/>
</dbReference>
<evidence type="ECO:0000256" key="9">
    <source>
        <dbReference type="SAM" id="Coils"/>
    </source>
</evidence>
<dbReference type="PANTHER" id="PTHR23235:SF142">
    <property type="entry name" value="ZINC FINGER PROTEIN 384"/>
    <property type="match status" value="1"/>
</dbReference>
<dbReference type="OMA" id="TAHYETE"/>
<dbReference type="GeneID" id="103381609"/>
<evidence type="ECO:0000256" key="8">
    <source>
        <dbReference type="PROSITE-ProRule" id="PRU00042"/>
    </source>
</evidence>
<keyword evidence="3" id="KW-0479">Metal-binding</keyword>
<dbReference type="GO" id="GO:0005634">
    <property type="term" value="C:nucleus"/>
    <property type="evidence" value="ECO:0007669"/>
    <property type="project" value="UniProtKB-SubCell"/>
</dbReference>
<dbReference type="SMART" id="SM00355">
    <property type="entry name" value="ZnF_C2H2"/>
    <property type="match status" value="3"/>
</dbReference>
<comment type="similarity">
    <text evidence="2">Belongs to the krueppel C2H2-type zinc-finger protein family.</text>
</comment>